<dbReference type="PANTHER" id="PTHR32196:SF63">
    <property type="entry name" value="INNER MEMBRANE ABC TRANSPORTER PERMEASE PROTEIN YJFF"/>
    <property type="match status" value="1"/>
</dbReference>
<evidence type="ECO:0000256" key="5">
    <source>
        <dbReference type="ARBA" id="ARBA00023136"/>
    </source>
</evidence>
<reference evidence="7" key="1">
    <citation type="submission" date="2020-02" db="EMBL/GenBank/DDBJ databases">
        <authorList>
            <person name="Meier V. D."/>
        </authorList>
    </citation>
    <scope>NUCLEOTIDE SEQUENCE</scope>
    <source>
        <strain evidence="7">AVDCRST_MAG03</strain>
    </source>
</reference>
<feature type="transmembrane region" description="Helical" evidence="6">
    <location>
        <begin position="82"/>
        <end position="109"/>
    </location>
</feature>
<gene>
    <name evidence="7" type="ORF">AVDCRST_MAG03-3141</name>
</gene>
<keyword evidence="5 6" id="KW-0472">Membrane</keyword>
<dbReference type="CDD" id="cd06579">
    <property type="entry name" value="TM_PBP1_transp_AraH_like"/>
    <property type="match status" value="1"/>
</dbReference>
<keyword evidence="2" id="KW-1003">Cell membrane</keyword>
<feature type="transmembrane region" description="Helical" evidence="6">
    <location>
        <begin position="252"/>
        <end position="272"/>
    </location>
</feature>
<evidence type="ECO:0000256" key="2">
    <source>
        <dbReference type="ARBA" id="ARBA00022475"/>
    </source>
</evidence>
<sequence>MLLLVTTCLIGLAFGVASPGFLSLGNFLNIGLQTAVISIIAFAMTCVIVAKGIDLSVGSTVAVAGIIGALTLQAGLPPLLGLFAILLAGVGVGALNGFLITVIGVSPFIATLGTLALGRGASLSLSGASSIDVGQPLVLWFGSSQLLGVPVSVVLSLVLLVLFWVLLNRTVFGRWVFAVGGNAEAARASTIPVRWTQFLTYVLAGLAAGVGSVITVGRLGSAQPLAGEGLEFAAITAVIVGGTKLSGGEGSIVSTFLGAVLVGVITAGLSFLGVRQEITYIVTGVLILLAVLTNQVGVSRPALWLKKLGRVRGPEGGAE</sequence>
<dbReference type="GO" id="GO:0005886">
    <property type="term" value="C:plasma membrane"/>
    <property type="evidence" value="ECO:0007669"/>
    <property type="project" value="UniProtKB-SubCell"/>
</dbReference>
<proteinExistence type="predicted"/>
<feature type="transmembrane region" description="Helical" evidence="6">
    <location>
        <begin position="27"/>
        <end position="50"/>
    </location>
</feature>
<comment type="subcellular location">
    <subcellularLocation>
        <location evidence="1">Cell membrane</location>
        <topology evidence="1">Multi-pass membrane protein</topology>
    </subcellularLocation>
</comment>
<evidence type="ECO:0000256" key="3">
    <source>
        <dbReference type="ARBA" id="ARBA00022692"/>
    </source>
</evidence>
<keyword evidence="3 6" id="KW-0812">Transmembrane</keyword>
<dbReference type="Pfam" id="PF02653">
    <property type="entry name" value="BPD_transp_2"/>
    <property type="match status" value="1"/>
</dbReference>
<dbReference type="PANTHER" id="PTHR32196">
    <property type="entry name" value="ABC TRANSPORTER PERMEASE PROTEIN YPHD-RELATED-RELATED"/>
    <property type="match status" value="1"/>
</dbReference>
<dbReference type="AlphaFoldDB" id="A0A6J4Q1P8"/>
<evidence type="ECO:0000256" key="6">
    <source>
        <dbReference type="SAM" id="Phobius"/>
    </source>
</evidence>
<accession>A0A6J4Q1P8</accession>
<organism evidence="7">
    <name type="scientific">uncultured Rubrobacteraceae bacterium</name>
    <dbReference type="NCBI Taxonomy" id="349277"/>
    <lineage>
        <taxon>Bacteria</taxon>
        <taxon>Bacillati</taxon>
        <taxon>Actinomycetota</taxon>
        <taxon>Rubrobacteria</taxon>
        <taxon>Rubrobacterales</taxon>
        <taxon>Rubrobacteraceae</taxon>
        <taxon>environmental samples</taxon>
    </lineage>
</organism>
<keyword evidence="4 6" id="KW-1133">Transmembrane helix</keyword>
<feature type="transmembrane region" description="Helical" evidence="6">
    <location>
        <begin position="278"/>
        <end position="298"/>
    </location>
</feature>
<protein>
    <submittedName>
        <fullName evidence="7">Ribose ABC transport system, permease protein RbsC</fullName>
    </submittedName>
</protein>
<feature type="transmembrane region" description="Helical" evidence="6">
    <location>
        <begin position="147"/>
        <end position="167"/>
    </location>
</feature>
<dbReference type="GO" id="GO:0022857">
    <property type="term" value="F:transmembrane transporter activity"/>
    <property type="evidence" value="ECO:0007669"/>
    <property type="project" value="InterPro"/>
</dbReference>
<feature type="transmembrane region" description="Helical" evidence="6">
    <location>
        <begin position="198"/>
        <end position="219"/>
    </location>
</feature>
<dbReference type="InterPro" id="IPR001851">
    <property type="entry name" value="ABC_transp_permease"/>
</dbReference>
<feature type="transmembrane region" description="Helical" evidence="6">
    <location>
        <begin position="57"/>
        <end position="76"/>
    </location>
</feature>
<name>A0A6J4Q1P8_9ACTN</name>
<evidence type="ECO:0000313" key="7">
    <source>
        <dbReference type="EMBL" id="CAA9429641.1"/>
    </source>
</evidence>
<dbReference type="EMBL" id="CADCUT010000188">
    <property type="protein sequence ID" value="CAA9429641.1"/>
    <property type="molecule type" value="Genomic_DNA"/>
</dbReference>
<evidence type="ECO:0000256" key="4">
    <source>
        <dbReference type="ARBA" id="ARBA00022989"/>
    </source>
</evidence>
<evidence type="ECO:0000256" key="1">
    <source>
        <dbReference type="ARBA" id="ARBA00004651"/>
    </source>
</evidence>